<name>A0A948TFE7_9GAMM</name>
<dbReference type="AlphaFoldDB" id="A0A948TFE7"/>
<dbReference type="EMBL" id="JAHLFE010000050">
    <property type="protein sequence ID" value="MBU3843767.1"/>
    <property type="molecule type" value="Genomic_DNA"/>
</dbReference>
<comment type="caution">
    <text evidence="1">The sequence shown here is derived from an EMBL/GenBank/DDBJ whole genome shotgun (WGS) entry which is preliminary data.</text>
</comment>
<sequence>MLPLDHNHLFQRCCHSFAASPPLSRPQAMAATPTHSTKSSFCDSIQTTQGYILGMLVGHEDPLSADSITNFVHAINADFALSAADLQVYHTLASALKQELQLQCLHLFVSTATEEPQVTTRCRQLSNIAIGFIIGFRRARACAAYKAYDEQTGQTTAACDIPCVVVDDDRLLSERYLRDRRTVRRLAERFPSKTIAHQTVDADTSQLQDIMTYLYEHVPAPAVVSVS</sequence>
<reference evidence="1" key="1">
    <citation type="journal article" date="2021" name="PeerJ">
        <title>Extensive microbial diversity within the chicken gut microbiome revealed by metagenomics and culture.</title>
        <authorList>
            <person name="Gilroy R."/>
            <person name="Ravi A."/>
            <person name="Getino M."/>
            <person name="Pursley I."/>
            <person name="Horton D.L."/>
            <person name="Alikhan N.F."/>
            <person name="Baker D."/>
            <person name="Gharbi K."/>
            <person name="Hall N."/>
            <person name="Watson M."/>
            <person name="Adriaenssens E.M."/>
            <person name="Foster-Nyarko E."/>
            <person name="Jarju S."/>
            <person name="Secka A."/>
            <person name="Antonio M."/>
            <person name="Oren A."/>
            <person name="Chaudhuri R.R."/>
            <person name="La Ragione R."/>
            <person name="Hildebrand F."/>
            <person name="Pallen M.J."/>
        </authorList>
    </citation>
    <scope>NUCLEOTIDE SEQUENCE</scope>
    <source>
        <strain evidence="1">378</strain>
    </source>
</reference>
<evidence type="ECO:0000313" key="1">
    <source>
        <dbReference type="EMBL" id="MBU3843767.1"/>
    </source>
</evidence>
<dbReference type="Proteomes" id="UP000733611">
    <property type="component" value="Unassembled WGS sequence"/>
</dbReference>
<reference evidence="1" key="2">
    <citation type="submission" date="2021-04" db="EMBL/GenBank/DDBJ databases">
        <authorList>
            <person name="Gilroy R."/>
        </authorList>
    </citation>
    <scope>NUCLEOTIDE SEQUENCE</scope>
    <source>
        <strain evidence="1">378</strain>
    </source>
</reference>
<proteinExistence type="predicted"/>
<accession>A0A948TFE7</accession>
<gene>
    <name evidence="1" type="ORF">H9847_02690</name>
</gene>
<organism evidence="1 2">
    <name type="scientific">Candidatus Anaerobiospirillum pullicola</name>
    <dbReference type="NCBI Taxonomy" id="2838451"/>
    <lineage>
        <taxon>Bacteria</taxon>
        <taxon>Pseudomonadati</taxon>
        <taxon>Pseudomonadota</taxon>
        <taxon>Gammaproteobacteria</taxon>
        <taxon>Aeromonadales</taxon>
        <taxon>Succinivibrionaceae</taxon>
        <taxon>Anaerobiospirillum</taxon>
    </lineage>
</organism>
<protein>
    <submittedName>
        <fullName evidence="1">Uncharacterized protein</fullName>
    </submittedName>
</protein>
<evidence type="ECO:0000313" key="2">
    <source>
        <dbReference type="Proteomes" id="UP000733611"/>
    </source>
</evidence>